<dbReference type="Gene3D" id="3.40.50.1820">
    <property type="entry name" value="alpha/beta hydrolase"/>
    <property type="match status" value="1"/>
</dbReference>
<dbReference type="SUPFAM" id="SSF53474">
    <property type="entry name" value="alpha/beta-Hydrolases"/>
    <property type="match status" value="1"/>
</dbReference>
<dbReference type="InterPro" id="IPR029058">
    <property type="entry name" value="AB_hydrolase_fold"/>
</dbReference>
<proteinExistence type="inferred from homology"/>
<dbReference type="PRINTS" id="PR00111">
    <property type="entry name" value="ABHYDROLASE"/>
</dbReference>
<accession>A0ABT3ZRQ5</accession>
<feature type="domain" description="AB hydrolase-1" evidence="2">
    <location>
        <begin position="19"/>
        <end position="256"/>
    </location>
</feature>
<reference evidence="3" key="1">
    <citation type="submission" date="2022-11" db="EMBL/GenBank/DDBJ databases">
        <title>Robbsia betulipollinis sp. nov., isolated from pollen of birch (Betula pendula).</title>
        <authorList>
            <person name="Shi H."/>
            <person name="Ambika Manirajan B."/>
            <person name="Ratering S."/>
            <person name="Geissler-Plaum R."/>
            <person name="Schnell S."/>
        </authorList>
    </citation>
    <scope>NUCLEOTIDE SEQUENCE</scope>
    <source>
        <strain evidence="3">Bb-Pol-6</strain>
    </source>
</reference>
<gene>
    <name evidence="3" type="ORF">OVY01_19045</name>
</gene>
<comment type="similarity">
    <text evidence="1">Belongs to the AB hydrolase superfamily.</text>
</comment>
<organism evidence="3 4">
    <name type="scientific">Robbsia betulipollinis</name>
    <dbReference type="NCBI Taxonomy" id="2981849"/>
    <lineage>
        <taxon>Bacteria</taxon>
        <taxon>Pseudomonadati</taxon>
        <taxon>Pseudomonadota</taxon>
        <taxon>Betaproteobacteria</taxon>
        <taxon>Burkholderiales</taxon>
        <taxon>Burkholderiaceae</taxon>
        <taxon>Robbsia</taxon>
    </lineage>
</organism>
<keyword evidence="3" id="KW-0378">Hydrolase</keyword>
<evidence type="ECO:0000313" key="4">
    <source>
        <dbReference type="Proteomes" id="UP001082899"/>
    </source>
</evidence>
<name>A0ABT3ZRQ5_9BURK</name>
<comment type="caution">
    <text evidence="3">The sequence shown here is derived from an EMBL/GenBank/DDBJ whole genome shotgun (WGS) entry which is preliminary data.</text>
</comment>
<dbReference type="PANTHER" id="PTHR43039">
    <property type="entry name" value="ESTERASE-RELATED"/>
    <property type="match status" value="1"/>
</dbReference>
<evidence type="ECO:0000313" key="3">
    <source>
        <dbReference type="EMBL" id="MCY0389248.1"/>
    </source>
</evidence>
<protein>
    <submittedName>
        <fullName evidence="3">Alpha/beta hydrolase</fullName>
    </submittedName>
</protein>
<evidence type="ECO:0000259" key="2">
    <source>
        <dbReference type="Pfam" id="PF12697"/>
    </source>
</evidence>
<dbReference type="Proteomes" id="UP001082899">
    <property type="component" value="Unassembled WGS sequence"/>
</dbReference>
<dbReference type="EMBL" id="JAPMXC010000010">
    <property type="protein sequence ID" value="MCY0389248.1"/>
    <property type="molecule type" value="Genomic_DNA"/>
</dbReference>
<keyword evidence="4" id="KW-1185">Reference proteome</keyword>
<dbReference type="Pfam" id="PF12697">
    <property type="entry name" value="Abhydrolase_6"/>
    <property type="match status" value="1"/>
</dbReference>
<dbReference type="InterPro" id="IPR000073">
    <property type="entry name" value="AB_hydrolase_1"/>
</dbReference>
<evidence type="ECO:0000256" key="1">
    <source>
        <dbReference type="ARBA" id="ARBA00008645"/>
    </source>
</evidence>
<dbReference type="GO" id="GO:0016787">
    <property type="term" value="F:hydrolase activity"/>
    <property type="evidence" value="ECO:0007669"/>
    <property type="project" value="UniProtKB-KW"/>
</dbReference>
<dbReference type="RefSeq" id="WP_267849148.1">
    <property type="nucleotide sequence ID" value="NZ_JAPMXC010000010.1"/>
</dbReference>
<sequence length="267" mass="28782">MSVQQRNNVHVSGSGPVTLVFGHGFGGSQAMWRYLRSAFEGRYRIVVFDLVGSGRSDLGAYDRTKYASLSGYAADLLDILTEFTDAPVVFIGHSVSATIGMLTAIQAPERFAALVMVAPSPSFIDSGDYIGGFGRADIDELLETLESNYFGWSNGIAPTIMGAPERPELGDEMAASLCRADPDIAKHFARVVFLTDSRDKLDKLRVPTLILQSSEDFLAPLAVGEYMQRNIPDCTLSVIENTGHCPHLSAPAACTDAIASYLHGRGL</sequence>